<evidence type="ECO:0000313" key="2">
    <source>
        <dbReference type="EMBL" id="KAF8400040.1"/>
    </source>
</evidence>
<reference evidence="2 3" key="1">
    <citation type="submission" date="2020-04" db="EMBL/GenBank/DDBJ databases">
        <title>Plant Genome Project.</title>
        <authorList>
            <person name="Zhang R.-G."/>
        </authorList>
    </citation>
    <scope>NUCLEOTIDE SEQUENCE [LARGE SCALE GENOMIC DNA]</scope>
    <source>
        <strain evidence="2">YNK0</strain>
        <tissue evidence="2">Leaf</tissue>
    </source>
</reference>
<sequence length="304" mass="33724">MNRIAVYDCCSEGCLGSDLGIGHMAEDQSRTSSLYEAGSSSKDLQEERDEGWLQLGIGGYITSRDHKRNLIEPTARRGELVELDLLSGGSTTAQHVKPLASIFHVTEFLPATNITSATSFSTPLFLQHPRTSSNFPQPEVTWGYRPNHLNVAATSASSFLPPPPPPEPHIARPYQGVDVAGLTSNINVVDAPWRPHSGVWFILQSSQKQAKEPFLPQIPKSYLRIKNGRMTVRLLKKYLINKLKLDSESEIEITCSGQELLPSTTLQHVRDNIWGRRREWDGAALLADSSTTDHVMVLHYGRTA</sequence>
<comment type="caution">
    <text evidence="2">The sequence shown here is derived from an EMBL/GenBank/DDBJ whole genome shotgun (WGS) entry which is preliminary data.</text>
</comment>
<dbReference type="Gene3D" id="3.10.20.90">
    <property type="entry name" value="Phosphatidylinositol 3-kinase Catalytic Subunit, Chain A, domain 1"/>
    <property type="match status" value="1"/>
</dbReference>
<dbReference type="InterPro" id="IPR032443">
    <property type="entry name" value="RAWUL"/>
</dbReference>
<name>A0A834Z3Z2_TETSI</name>
<dbReference type="Proteomes" id="UP000655225">
    <property type="component" value="Unassembled WGS sequence"/>
</dbReference>
<protein>
    <recommendedName>
        <fullName evidence="1">RAWUL domain-containing protein</fullName>
    </recommendedName>
</protein>
<dbReference type="Pfam" id="PF16207">
    <property type="entry name" value="RAWUL"/>
    <property type="match status" value="1"/>
</dbReference>
<dbReference type="PANTHER" id="PTHR47290:SF4">
    <property type="entry name" value="RING FINGER PROTEIN"/>
    <property type="match status" value="1"/>
</dbReference>
<feature type="domain" description="RAWUL" evidence="1">
    <location>
        <begin position="228"/>
        <end position="276"/>
    </location>
</feature>
<keyword evidence="3" id="KW-1185">Reference proteome</keyword>
<organism evidence="2 3">
    <name type="scientific">Tetracentron sinense</name>
    <name type="common">Spur-leaf</name>
    <dbReference type="NCBI Taxonomy" id="13715"/>
    <lineage>
        <taxon>Eukaryota</taxon>
        <taxon>Viridiplantae</taxon>
        <taxon>Streptophyta</taxon>
        <taxon>Embryophyta</taxon>
        <taxon>Tracheophyta</taxon>
        <taxon>Spermatophyta</taxon>
        <taxon>Magnoliopsida</taxon>
        <taxon>Trochodendrales</taxon>
        <taxon>Trochodendraceae</taxon>
        <taxon>Tetracentron</taxon>
    </lineage>
</organism>
<evidence type="ECO:0000313" key="3">
    <source>
        <dbReference type="Proteomes" id="UP000655225"/>
    </source>
</evidence>
<dbReference type="InterPro" id="IPR044171">
    <property type="entry name" value="LAX2-like"/>
</dbReference>
<gene>
    <name evidence="2" type="ORF">HHK36_015914</name>
</gene>
<dbReference type="OMA" id="AYEYDHN"/>
<dbReference type="PANTHER" id="PTHR47290">
    <property type="entry name" value="RING FINGER PROTEIN"/>
    <property type="match status" value="1"/>
</dbReference>
<accession>A0A834Z3Z2</accession>
<proteinExistence type="predicted"/>
<dbReference type="AlphaFoldDB" id="A0A834Z3Z2"/>
<evidence type="ECO:0000259" key="1">
    <source>
        <dbReference type="Pfam" id="PF16207"/>
    </source>
</evidence>
<dbReference type="OrthoDB" id="1932457at2759"/>
<dbReference type="EMBL" id="JABCRI010000010">
    <property type="protein sequence ID" value="KAF8400040.1"/>
    <property type="molecule type" value="Genomic_DNA"/>
</dbReference>